<dbReference type="OMA" id="TITIFYH"/>
<comment type="similarity">
    <text evidence="1 3">Belongs to the glycosyl hydrolase 56 family.</text>
</comment>
<dbReference type="PANTHER" id="PTHR11769:SF35">
    <property type="entry name" value="HYALURONIDASE"/>
    <property type="match status" value="1"/>
</dbReference>
<evidence type="ECO:0000256" key="2">
    <source>
        <dbReference type="ARBA" id="ARBA00023157"/>
    </source>
</evidence>
<keyword evidence="2" id="KW-1015">Disulfide bond</keyword>
<accession>A0A7I5E826</accession>
<dbReference type="SUPFAM" id="SSF51445">
    <property type="entry name" value="(Trans)glycosidases"/>
    <property type="match status" value="1"/>
</dbReference>
<dbReference type="Pfam" id="PF01630">
    <property type="entry name" value="Glyco_hydro_56"/>
    <property type="match status" value="1"/>
</dbReference>
<dbReference type="Proteomes" id="UP000025227">
    <property type="component" value="Unplaced"/>
</dbReference>
<keyword evidence="3" id="KW-0378">Hydrolase</keyword>
<evidence type="ECO:0000313" key="5">
    <source>
        <dbReference type="WBParaSite" id="HCON_00060240-00001"/>
    </source>
</evidence>
<reference evidence="5" key="1">
    <citation type="submission" date="2020-12" db="UniProtKB">
        <authorList>
            <consortium name="WormBaseParasite"/>
        </authorList>
    </citation>
    <scope>IDENTIFICATION</scope>
    <source>
        <strain evidence="5">MHco3</strain>
    </source>
</reference>
<comment type="catalytic activity">
    <reaction evidence="3">
        <text>Random hydrolysis of (1-&gt;4)-linkages between N-acetyl-beta-D-glucosamine and D-glucuronate residues in hyaluronate.</text>
        <dbReference type="EC" id="3.2.1.35"/>
    </reaction>
</comment>
<dbReference type="EC" id="3.2.1.35" evidence="3"/>
<organism evidence="4 5">
    <name type="scientific">Haemonchus contortus</name>
    <name type="common">Barber pole worm</name>
    <dbReference type="NCBI Taxonomy" id="6289"/>
    <lineage>
        <taxon>Eukaryota</taxon>
        <taxon>Metazoa</taxon>
        <taxon>Ecdysozoa</taxon>
        <taxon>Nematoda</taxon>
        <taxon>Chromadorea</taxon>
        <taxon>Rhabditida</taxon>
        <taxon>Rhabditina</taxon>
        <taxon>Rhabditomorpha</taxon>
        <taxon>Strongyloidea</taxon>
        <taxon>Trichostrongylidae</taxon>
        <taxon>Haemonchus</taxon>
    </lineage>
</organism>
<dbReference type="AlphaFoldDB" id="A0A7I5E826"/>
<dbReference type="InterPro" id="IPR013785">
    <property type="entry name" value="Aldolase_TIM"/>
</dbReference>
<dbReference type="PANTHER" id="PTHR11769">
    <property type="entry name" value="HYALURONIDASE"/>
    <property type="match status" value="1"/>
</dbReference>
<dbReference type="GO" id="GO:0005975">
    <property type="term" value="P:carbohydrate metabolic process"/>
    <property type="evidence" value="ECO:0007669"/>
    <property type="project" value="InterPro"/>
</dbReference>
<evidence type="ECO:0000256" key="1">
    <source>
        <dbReference type="ARBA" id="ARBA00008871"/>
    </source>
</evidence>
<evidence type="ECO:0000256" key="3">
    <source>
        <dbReference type="RuleBase" id="RU610713"/>
    </source>
</evidence>
<dbReference type="WBParaSite" id="HCON_00060240-00001">
    <property type="protein sequence ID" value="HCON_00060240-00001"/>
    <property type="gene ID" value="HCON_00060240"/>
</dbReference>
<evidence type="ECO:0000313" key="4">
    <source>
        <dbReference type="Proteomes" id="UP000025227"/>
    </source>
</evidence>
<proteinExistence type="inferred from homology"/>
<protein>
    <recommendedName>
        <fullName evidence="3">Hyaluronidase</fullName>
        <ecNumber evidence="3">3.2.1.35</ecNumber>
    </recommendedName>
</protein>
<dbReference type="Gene3D" id="3.20.20.70">
    <property type="entry name" value="Aldolase class I"/>
    <property type="match status" value="1"/>
</dbReference>
<dbReference type="InterPro" id="IPR017853">
    <property type="entry name" value="GH"/>
</dbReference>
<keyword evidence="4" id="KW-1185">Reference proteome</keyword>
<sequence>MSKCTRNMSEVLNRYEILHNTDDVYIGDKVALFYESKFGRYPYYQNYNLSIPINSGTPQNVSTEDLNRHVEIALHNISDHIKCANSSGLGVVDFEEWRPLYDINSVKKEVYKLAAIKLTKEKYQSMNSSEVNKTAVVEYDEAAKEFLLITLRNATNERNKTLWGMYGFPYCNYDAGTLKNLTQPPSLEDYRCMDRYQKFNDRMQYIFNASQALYPSIYLNNRTDYHRNFRYVQAIMAETLRVAQNYSPPLPIYVYSKFEYDPVKELCSFYTKVEILN</sequence>
<dbReference type="GO" id="GO:0030214">
    <property type="term" value="P:hyaluronan catabolic process"/>
    <property type="evidence" value="ECO:0007669"/>
    <property type="project" value="TreeGrafter"/>
</dbReference>
<keyword evidence="3" id="KW-0326">Glycosidase</keyword>
<dbReference type="GO" id="GO:0004415">
    <property type="term" value="F:hyalurononglucosaminidase activity"/>
    <property type="evidence" value="ECO:0007669"/>
    <property type="project" value="UniProtKB-UniRule"/>
</dbReference>
<dbReference type="OrthoDB" id="5796153at2759"/>
<dbReference type="InterPro" id="IPR018155">
    <property type="entry name" value="Hyaluronidase"/>
</dbReference>
<name>A0A7I5E826_HAECO</name>